<sequence>MAPPCADLDAFQVPDYLQELLSELTGPWLAEEHPLGGRHREDEATVRLDSQGQEPRTETKEQASPFELTRRASLFEAFVAKGFNWSGRRRGGERVKREVQTYEPQIIWKNDVKGGRPVSKRDEIRRKIARTETHLGLARESRLDSKGHERRSPPPGGRTPTPREGLIPSPVLSNEAVQGTMLEITGFDLLGLWEADGEGLGETTPPRRKTKSRPASRPITPTASPGTRVECPLLVRRLVGHSPPGRPPTPPPPGQPVDPQRTWTKDSSMSLPLVDEDFFRAISSGHRGRFGRAFSAGFVRQLSPMLRQISPGRFRQVSQDVAESLPGPAASARPESEDTDAEGILVTHRQSEPAESMTSGSLRASELPLGSISFNPQAPSSARELWQMWRGMSFKEGKSPWDTPHDTEEKGFGLKDDDLQDPPEFPAEESQGAVEPAEAPEALPTAAEEAAEAAEVGSHGDPLHASATELPESATELSAVIEDEEVETMYLVPPWALRAHLNLDPLSPREAPALRGRRPSSQSSRAPSPSTGLVSRLRRLVNMESPRETEDGTADGRGRTGPPRALGTSMLSMSHPSRSTAKAQLAAQTQAIMKCHKPRSAALQVMPKAASTEPWRPGAQDAVPEPEESEGDSLPPELSFAEEDFFLTEN</sequence>
<keyword evidence="3" id="KW-1185">Reference proteome</keyword>
<feature type="compositionally biased region" description="Low complexity" evidence="1">
    <location>
        <begin position="519"/>
        <end position="530"/>
    </location>
</feature>
<feature type="region of interest" description="Disordered" evidence="1">
    <location>
        <begin position="322"/>
        <end position="341"/>
    </location>
</feature>
<feature type="region of interest" description="Disordered" evidence="1">
    <location>
        <begin position="506"/>
        <end position="579"/>
    </location>
</feature>
<protein>
    <submittedName>
        <fullName evidence="2">Uncharacterized protein</fullName>
    </submittedName>
</protein>
<comment type="caution">
    <text evidence="2">The sequence shown here is derived from an EMBL/GenBank/DDBJ whole genome shotgun (WGS) entry which is preliminary data.</text>
</comment>
<feature type="compositionally biased region" description="Basic and acidic residues" evidence="1">
    <location>
        <begin position="31"/>
        <end position="46"/>
    </location>
</feature>
<reference evidence="2 3" key="1">
    <citation type="submission" date="2024-02" db="EMBL/GenBank/DDBJ databases">
        <authorList>
            <person name="Chen Y."/>
            <person name="Shah S."/>
            <person name="Dougan E. K."/>
            <person name="Thang M."/>
            <person name="Chan C."/>
        </authorList>
    </citation>
    <scope>NUCLEOTIDE SEQUENCE [LARGE SCALE GENOMIC DNA]</scope>
</reference>
<feature type="compositionally biased region" description="Basic and acidic residues" evidence="1">
    <location>
        <begin position="545"/>
        <end position="558"/>
    </location>
</feature>
<dbReference type="Proteomes" id="UP001642484">
    <property type="component" value="Unassembled WGS sequence"/>
</dbReference>
<dbReference type="EMBL" id="CAXAMN010010424">
    <property type="protein sequence ID" value="CAK9031691.1"/>
    <property type="molecule type" value="Genomic_DNA"/>
</dbReference>
<feature type="compositionally biased region" description="Polar residues" evidence="1">
    <location>
        <begin position="569"/>
        <end position="579"/>
    </location>
</feature>
<feature type="compositionally biased region" description="Low complexity" evidence="1">
    <location>
        <begin position="433"/>
        <end position="448"/>
    </location>
</feature>
<gene>
    <name evidence="2" type="ORF">CCMP2556_LOCUS18378</name>
</gene>
<feature type="compositionally biased region" description="Basic and acidic residues" evidence="1">
    <location>
        <begin position="395"/>
        <end position="417"/>
    </location>
</feature>
<proteinExistence type="predicted"/>
<evidence type="ECO:0000313" key="3">
    <source>
        <dbReference type="Proteomes" id="UP001642484"/>
    </source>
</evidence>
<feature type="region of interest" description="Disordered" evidence="1">
    <location>
        <begin position="395"/>
        <end position="481"/>
    </location>
</feature>
<feature type="compositionally biased region" description="Pro residues" evidence="1">
    <location>
        <begin position="244"/>
        <end position="256"/>
    </location>
</feature>
<feature type="region of interest" description="Disordered" evidence="1">
    <location>
        <begin position="598"/>
        <end position="650"/>
    </location>
</feature>
<feature type="region of interest" description="Disordered" evidence="1">
    <location>
        <begin position="129"/>
        <end position="170"/>
    </location>
</feature>
<evidence type="ECO:0000256" key="1">
    <source>
        <dbReference type="SAM" id="MobiDB-lite"/>
    </source>
</evidence>
<feature type="compositionally biased region" description="Basic and acidic residues" evidence="1">
    <location>
        <begin position="129"/>
        <end position="152"/>
    </location>
</feature>
<name>A0ABP0KXS0_9DINO</name>
<evidence type="ECO:0000313" key="2">
    <source>
        <dbReference type="EMBL" id="CAK9031691.1"/>
    </source>
</evidence>
<feature type="compositionally biased region" description="Acidic residues" evidence="1">
    <location>
        <begin position="640"/>
        <end position="650"/>
    </location>
</feature>
<organism evidence="2 3">
    <name type="scientific">Durusdinium trenchii</name>
    <dbReference type="NCBI Taxonomy" id="1381693"/>
    <lineage>
        <taxon>Eukaryota</taxon>
        <taxon>Sar</taxon>
        <taxon>Alveolata</taxon>
        <taxon>Dinophyceae</taxon>
        <taxon>Suessiales</taxon>
        <taxon>Symbiodiniaceae</taxon>
        <taxon>Durusdinium</taxon>
    </lineage>
</organism>
<feature type="region of interest" description="Disordered" evidence="1">
    <location>
        <begin position="31"/>
        <end position="67"/>
    </location>
</feature>
<feature type="region of interest" description="Disordered" evidence="1">
    <location>
        <begin position="198"/>
        <end position="265"/>
    </location>
</feature>
<accession>A0ABP0KXS0</accession>